<dbReference type="Proteomes" id="UP000053815">
    <property type="component" value="Unassembled WGS sequence"/>
</dbReference>
<keyword evidence="1" id="KW-1133">Transmembrane helix</keyword>
<name>A0A0C9M2F1_9FUNG</name>
<dbReference type="AlphaFoldDB" id="A0A0C9M2F1"/>
<keyword evidence="3" id="KW-1185">Reference proteome</keyword>
<evidence type="ECO:0000313" key="2">
    <source>
        <dbReference type="EMBL" id="GAN02901.1"/>
    </source>
</evidence>
<reference evidence="2" key="1">
    <citation type="submission" date="2014-09" db="EMBL/GenBank/DDBJ databases">
        <title>Draft genome sequence of an oleaginous Mucoromycotina fungus Mucor ambiguus NBRC6742.</title>
        <authorList>
            <person name="Takeda I."/>
            <person name="Yamane N."/>
            <person name="Morita T."/>
            <person name="Tamano K."/>
            <person name="Machida M."/>
            <person name="Baker S."/>
            <person name="Koike H."/>
        </authorList>
    </citation>
    <scope>NUCLEOTIDE SEQUENCE</scope>
    <source>
        <strain evidence="2">NBRC 6742</strain>
    </source>
</reference>
<accession>A0A0C9M2F1</accession>
<dbReference type="EMBL" id="DF836319">
    <property type="protein sequence ID" value="GAN02901.1"/>
    <property type="molecule type" value="Genomic_DNA"/>
</dbReference>
<evidence type="ECO:0000256" key="1">
    <source>
        <dbReference type="SAM" id="Phobius"/>
    </source>
</evidence>
<protein>
    <submittedName>
        <fullName evidence="2">Uncharacterized protein</fullName>
    </submittedName>
</protein>
<gene>
    <name evidence="2" type="ORF">MAM1_0030c02351</name>
</gene>
<proteinExistence type="predicted"/>
<dbReference type="OrthoDB" id="2277243at2759"/>
<feature type="transmembrane region" description="Helical" evidence="1">
    <location>
        <begin position="168"/>
        <end position="193"/>
    </location>
</feature>
<organism evidence="2">
    <name type="scientific">Mucor ambiguus</name>
    <dbReference type="NCBI Taxonomy" id="91626"/>
    <lineage>
        <taxon>Eukaryota</taxon>
        <taxon>Fungi</taxon>
        <taxon>Fungi incertae sedis</taxon>
        <taxon>Mucoromycota</taxon>
        <taxon>Mucoromycotina</taxon>
        <taxon>Mucoromycetes</taxon>
        <taxon>Mucorales</taxon>
        <taxon>Mucorineae</taxon>
        <taxon>Mucoraceae</taxon>
        <taxon>Mucor</taxon>
    </lineage>
</organism>
<evidence type="ECO:0000313" key="3">
    <source>
        <dbReference type="Proteomes" id="UP000053815"/>
    </source>
</evidence>
<keyword evidence="1" id="KW-0472">Membrane</keyword>
<keyword evidence="1" id="KW-0812">Transmembrane</keyword>
<feature type="transmembrane region" description="Helical" evidence="1">
    <location>
        <begin position="145"/>
        <end position="162"/>
    </location>
</feature>
<sequence length="247" mass="28860">MEESNLAEISNVIYNHTWHQIHKRKNRITQFLLAKINKEPVQQILEQNELEHQQTYYRHLMEIAKCYDRYVDNLNHIAQITPSTPTSTDIIALYDKVISSWQLLLSINDECRLNISDLPDVADKEHCMQEALKNSQQAFGTQLKAYIWFTLCLCILTLTGIGSTWTRLLVVVAGSLYFIIRGVLFVCATTRILTEGTEDLKLWLQLKQEIDNIHHDLIGFTELVHDTIECVKFMWVEKKLQRLEIMQ</sequence>